<keyword evidence="2 8" id="KW-0004">4Fe-4S</keyword>
<dbReference type="Gene3D" id="3.10.20.600">
    <property type="match status" value="1"/>
</dbReference>
<keyword evidence="1 8" id="KW-0813">Transport</keyword>
<comment type="cofactor">
    <cofactor evidence="8">
        <name>[4Fe-4S] cluster</name>
        <dbReference type="ChEBI" id="CHEBI:49883"/>
    </cofactor>
    <text evidence="8">Binds 2 [4Fe-4S] clusters per subunit.</text>
</comment>
<feature type="binding site" evidence="8">
    <location>
        <position position="372"/>
    </location>
    <ligand>
        <name>[4Fe-4S] cluster</name>
        <dbReference type="ChEBI" id="CHEBI:49883"/>
        <label>1</label>
    </ligand>
</feature>
<feature type="binding site" evidence="8">
    <location>
        <position position="369"/>
    </location>
    <ligand>
        <name>[4Fe-4S] cluster</name>
        <dbReference type="ChEBI" id="CHEBI:49883"/>
        <label>1</label>
    </ligand>
</feature>
<reference evidence="11" key="1">
    <citation type="submission" date="2016-10" db="EMBL/GenBank/DDBJ databases">
        <authorList>
            <person name="Varghese N."/>
            <person name="Submissions S."/>
        </authorList>
    </citation>
    <scope>NUCLEOTIDE SEQUENCE [LARGE SCALE GENOMIC DNA]</scope>
    <source>
        <strain evidence="11">XBD2006</strain>
    </source>
</reference>
<evidence type="ECO:0000256" key="8">
    <source>
        <dbReference type="HAMAP-Rule" id="MF_00461"/>
    </source>
</evidence>
<feature type="binding site" evidence="8">
    <location>
        <position position="376"/>
    </location>
    <ligand>
        <name>[4Fe-4S] cluster</name>
        <dbReference type="ChEBI" id="CHEBI:49883"/>
        <label>2</label>
    </ligand>
</feature>
<comment type="subcellular location">
    <subcellularLocation>
        <location evidence="8">Cell membrane</location>
        <topology evidence="8">Peripheral membrane protein</topology>
    </subcellularLocation>
</comment>
<dbReference type="EC" id="7.-.-.-" evidence="8"/>
<evidence type="ECO:0000313" key="11">
    <source>
        <dbReference type="Proteomes" id="UP000183047"/>
    </source>
</evidence>
<dbReference type="PROSITE" id="PS51379">
    <property type="entry name" value="4FE4S_FER_2"/>
    <property type="match status" value="1"/>
</dbReference>
<dbReference type="Pfam" id="PF01512">
    <property type="entry name" value="Complex1_51K"/>
    <property type="match status" value="1"/>
</dbReference>
<dbReference type="OrthoDB" id="9767754at2"/>
<keyword evidence="8" id="KW-1003">Cell membrane</keyword>
<sequence>MAKGTFKGGIHPYEGKELTKDKPIKSVLPKGDLVYPLSQHIGAPAKPIVAVGDHVLTGQKIAEANGFVSAPIYATVSGTVVSIEPRRLATGAMCESIIVENDERYDEVRFRPRKRYDEMTAEDKIEAVREAGVVGMGGAGFPTAVKLSPKEPDKIDYVIANCSECEPYLTSDYRRMIEEPELLLEGLKIAVSIFPNARGILAIEDNKPDAIKIFRDLTKDLENISVKAVKTKYPEGAERMLIYAVTGREINSSMLPADAGCIVDNVDTLCAVCRAVKEGRPLMERIVTITGDAVENPRNYKVRIGTSYSQLLEDAGGFHKEPAKIISGGPMMGFAIFDLDVPTTKTASALTCLTKDAVSQFEPSACINCARCVEVCPERLIPKNLADAVEHNDEKKFLQLYGMECCECGCCSYICPARRQLTQMIKGMRKIQLANRKK</sequence>
<keyword evidence="8" id="KW-0472">Membrane</keyword>
<evidence type="ECO:0000259" key="9">
    <source>
        <dbReference type="PROSITE" id="PS51379"/>
    </source>
</evidence>
<dbReference type="InterPro" id="IPR019554">
    <property type="entry name" value="Soluble_ligand-bd"/>
</dbReference>
<dbReference type="EMBL" id="FMUR01000019">
    <property type="protein sequence ID" value="SCY48443.1"/>
    <property type="molecule type" value="Genomic_DNA"/>
</dbReference>
<evidence type="ECO:0000256" key="6">
    <source>
        <dbReference type="ARBA" id="ARBA00023004"/>
    </source>
</evidence>
<dbReference type="HAMAP" id="MF_00461">
    <property type="entry name" value="RsxC_RnfC"/>
    <property type="match status" value="1"/>
</dbReference>
<feature type="domain" description="4Fe-4S ferredoxin-type" evidence="9">
    <location>
        <begin position="357"/>
        <end position="386"/>
    </location>
</feature>
<keyword evidence="3 8" id="KW-0479">Metal-binding</keyword>
<feature type="binding site" evidence="8">
    <location>
        <position position="405"/>
    </location>
    <ligand>
        <name>[4Fe-4S] cluster</name>
        <dbReference type="ChEBI" id="CHEBI:49883"/>
        <label>2</label>
    </ligand>
</feature>
<proteinExistence type="inferred from homology"/>
<dbReference type="Proteomes" id="UP000183047">
    <property type="component" value="Unassembled WGS sequence"/>
</dbReference>
<dbReference type="SUPFAM" id="SSF142019">
    <property type="entry name" value="Nqo1 FMN-binding domain-like"/>
    <property type="match status" value="1"/>
</dbReference>
<dbReference type="InterPro" id="IPR017900">
    <property type="entry name" value="4Fe4S_Fe_S_CS"/>
</dbReference>
<dbReference type="GO" id="GO:0005886">
    <property type="term" value="C:plasma membrane"/>
    <property type="evidence" value="ECO:0007669"/>
    <property type="project" value="UniProtKB-SubCell"/>
</dbReference>
<keyword evidence="8" id="KW-1278">Translocase</keyword>
<comment type="similarity">
    <text evidence="8">Belongs to the 4Fe4S bacterial-type ferredoxin family. RnfC subfamily.</text>
</comment>
<gene>
    <name evidence="8" type="primary">rnfC</name>
    <name evidence="10" type="ORF">SAMN02910451_02793</name>
</gene>
<accession>A0A1G5GAB2</accession>
<dbReference type="STRING" id="185008.bhn_I2376"/>
<dbReference type="PANTHER" id="PTHR43034">
    <property type="entry name" value="ION-TRANSLOCATING OXIDOREDUCTASE COMPLEX SUBUNIT C"/>
    <property type="match status" value="1"/>
</dbReference>
<dbReference type="InterPro" id="IPR037225">
    <property type="entry name" value="Nuo51_FMN-bd_sf"/>
</dbReference>
<evidence type="ECO:0000256" key="2">
    <source>
        <dbReference type="ARBA" id="ARBA00022485"/>
    </source>
</evidence>
<dbReference type="NCBIfam" id="NF003454">
    <property type="entry name" value="PRK05035.1"/>
    <property type="match status" value="1"/>
</dbReference>
<dbReference type="Gene3D" id="3.40.50.11540">
    <property type="entry name" value="NADH-ubiquinone oxidoreductase 51kDa subunit"/>
    <property type="match status" value="1"/>
</dbReference>
<evidence type="ECO:0000256" key="3">
    <source>
        <dbReference type="ARBA" id="ARBA00022723"/>
    </source>
</evidence>
<dbReference type="GO" id="GO:0046872">
    <property type="term" value="F:metal ion binding"/>
    <property type="evidence" value="ECO:0007669"/>
    <property type="project" value="UniProtKB-KW"/>
</dbReference>
<dbReference type="Pfam" id="PF12837">
    <property type="entry name" value="Fer4_6"/>
    <property type="match status" value="1"/>
</dbReference>
<feature type="binding site" evidence="8">
    <location>
        <position position="408"/>
    </location>
    <ligand>
        <name>[4Fe-4S] cluster</name>
        <dbReference type="ChEBI" id="CHEBI:49883"/>
        <label>2</label>
    </ligand>
</feature>
<dbReference type="AlphaFoldDB" id="A0A1G5GAB2"/>
<dbReference type="GO" id="GO:0022900">
    <property type="term" value="P:electron transport chain"/>
    <property type="evidence" value="ECO:0007669"/>
    <property type="project" value="UniProtKB-UniRule"/>
</dbReference>
<evidence type="ECO:0000256" key="7">
    <source>
        <dbReference type="ARBA" id="ARBA00023014"/>
    </source>
</evidence>
<protein>
    <recommendedName>
        <fullName evidence="8">Ion-translocating oxidoreductase complex subunit C</fullName>
        <ecNumber evidence="8">7.-.-.-</ecNumber>
    </recommendedName>
    <alternativeName>
        <fullName evidence="8">Rnf electron transport complex subunit C</fullName>
    </alternativeName>
</protein>
<keyword evidence="7 8" id="KW-0411">Iron-sulfur</keyword>
<organism evidence="10 11">
    <name type="scientific">Butyrivibrio hungatei</name>
    <dbReference type="NCBI Taxonomy" id="185008"/>
    <lineage>
        <taxon>Bacteria</taxon>
        <taxon>Bacillati</taxon>
        <taxon>Bacillota</taxon>
        <taxon>Clostridia</taxon>
        <taxon>Lachnospirales</taxon>
        <taxon>Lachnospiraceae</taxon>
        <taxon>Butyrivibrio</taxon>
    </lineage>
</organism>
<evidence type="ECO:0000256" key="5">
    <source>
        <dbReference type="ARBA" id="ARBA00022982"/>
    </source>
</evidence>
<keyword evidence="6 8" id="KW-0408">Iron</keyword>
<dbReference type="RefSeq" id="WP_074463195.1">
    <property type="nucleotide sequence ID" value="NZ_FMUR01000019.1"/>
</dbReference>
<feature type="binding site" evidence="8">
    <location>
        <position position="411"/>
    </location>
    <ligand>
        <name>[4Fe-4S] cluster</name>
        <dbReference type="ChEBI" id="CHEBI:49883"/>
        <label>2</label>
    </ligand>
</feature>
<keyword evidence="5 8" id="KW-0249">Electron transport</keyword>
<evidence type="ECO:0000256" key="1">
    <source>
        <dbReference type="ARBA" id="ARBA00022448"/>
    </source>
</evidence>
<comment type="function">
    <text evidence="8">Part of a membrane-bound complex that couples electron transfer with translocation of ions across the membrane.</text>
</comment>
<dbReference type="InterPro" id="IPR010208">
    <property type="entry name" value="Ion_transpt_RnfC/RsxC"/>
</dbReference>
<feature type="binding site" evidence="8">
    <location>
        <position position="415"/>
    </location>
    <ligand>
        <name>[4Fe-4S] cluster</name>
        <dbReference type="ChEBI" id="CHEBI:49883"/>
        <label>1</label>
    </ligand>
</feature>
<feature type="binding site" evidence="8">
    <location>
        <position position="366"/>
    </location>
    <ligand>
        <name>[4Fe-4S] cluster</name>
        <dbReference type="ChEBI" id="CHEBI:49883"/>
        <label>1</label>
    </ligand>
</feature>
<dbReference type="SUPFAM" id="SSF46548">
    <property type="entry name" value="alpha-helical ferredoxin"/>
    <property type="match status" value="1"/>
</dbReference>
<dbReference type="NCBIfam" id="TIGR01945">
    <property type="entry name" value="rnfC"/>
    <property type="match status" value="1"/>
</dbReference>
<dbReference type="InterPro" id="IPR017896">
    <property type="entry name" value="4Fe4S_Fe-S-bd"/>
</dbReference>
<dbReference type="Pfam" id="PF13375">
    <property type="entry name" value="RnfC_N"/>
    <property type="match status" value="1"/>
</dbReference>
<dbReference type="InterPro" id="IPR026902">
    <property type="entry name" value="RnfC_N"/>
</dbReference>
<evidence type="ECO:0000313" key="10">
    <source>
        <dbReference type="EMBL" id="SCY48443.1"/>
    </source>
</evidence>
<dbReference type="Pfam" id="PF10531">
    <property type="entry name" value="SLBB"/>
    <property type="match status" value="1"/>
</dbReference>
<dbReference type="GO" id="GO:0051539">
    <property type="term" value="F:4 iron, 4 sulfur cluster binding"/>
    <property type="evidence" value="ECO:0007669"/>
    <property type="project" value="UniProtKB-KW"/>
</dbReference>
<comment type="subunit">
    <text evidence="8">The complex is composed of six subunits: RnfA, RnfB, RnfC, RnfD, RnfE and RnfG.</text>
</comment>
<dbReference type="PROSITE" id="PS00198">
    <property type="entry name" value="4FE4S_FER_1"/>
    <property type="match status" value="2"/>
</dbReference>
<keyword evidence="11" id="KW-1185">Reference proteome</keyword>
<dbReference type="GO" id="GO:0009055">
    <property type="term" value="F:electron transfer activity"/>
    <property type="evidence" value="ECO:0007669"/>
    <property type="project" value="InterPro"/>
</dbReference>
<name>A0A1G5GAB2_9FIRM</name>
<dbReference type="InterPro" id="IPR011538">
    <property type="entry name" value="Nuo51_FMN-bd"/>
</dbReference>
<keyword evidence="4 8" id="KW-0677">Repeat</keyword>
<dbReference type="Gene3D" id="3.30.70.20">
    <property type="match status" value="1"/>
</dbReference>
<evidence type="ECO:0000256" key="4">
    <source>
        <dbReference type="ARBA" id="ARBA00022737"/>
    </source>
</evidence>
<dbReference type="PANTHER" id="PTHR43034:SF2">
    <property type="entry name" value="ION-TRANSLOCATING OXIDOREDUCTASE COMPLEX SUBUNIT C"/>
    <property type="match status" value="1"/>
</dbReference>